<proteinExistence type="predicted"/>
<name>A0A1M6D799_9FIRM</name>
<dbReference type="SUPFAM" id="SSF54523">
    <property type="entry name" value="Pili subunits"/>
    <property type="match status" value="1"/>
</dbReference>
<dbReference type="InterPro" id="IPR045584">
    <property type="entry name" value="Pilin-like"/>
</dbReference>
<evidence type="ECO:0000313" key="3">
    <source>
        <dbReference type="Proteomes" id="UP000184052"/>
    </source>
</evidence>
<protein>
    <submittedName>
        <fullName evidence="2">MSHA pilin protein MshA</fullName>
    </submittedName>
</protein>
<dbReference type="Gene3D" id="3.30.700.10">
    <property type="entry name" value="Glycoprotein, Type 4 Pilin"/>
    <property type="match status" value="1"/>
</dbReference>
<dbReference type="Proteomes" id="UP000184052">
    <property type="component" value="Unassembled WGS sequence"/>
</dbReference>
<accession>A0A1M6D799</accession>
<keyword evidence="3" id="KW-1185">Reference proteome</keyword>
<dbReference type="RefSeq" id="WP_073047545.1">
    <property type="nucleotide sequence ID" value="NZ_FQZL01000006.1"/>
</dbReference>
<evidence type="ECO:0000256" key="1">
    <source>
        <dbReference type="SAM" id="Phobius"/>
    </source>
</evidence>
<dbReference type="STRING" id="1121476.SAMN02745751_00807"/>
<dbReference type="AlphaFoldDB" id="A0A1M6D799"/>
<dbReference type="PROSITE" id="PS00409">
    <property type="entry name" value="PROKAR_NTER_METHYL"/>
    <property type="match status" value="1"/>
</dbReference>
<keyword evidence="1" id="KW-0812">Transmembrane</keyword>
<sequence>MFKWINKLKNKKGFTLIELIVVLAVLGIIALIAIPRFLSVQEQAKIDADYGTAAGIAKAAELYYVQAGTASMTAVDTKWSADIDDMSSDGYIDSWTGWQSSEETEVYILIDPAGGGTVEVYMDDTDLEANQLYPDTRTE</sequence>
<dbReference type="InterPro" id="IPR012902">
    <property type="entry name" value="N_methyl_site"/>
</dbReference>
<feature type="transmembrane region" description="Helical" evidence="1">
    <location>
        <begin position="12"/>
        <end position="34"/>
    </location>
</feature>
<dbReference type="Pfam" id="PF07963">
    <property type="entry name" value="N_methyl"/>
    <property type="match status" value="1"/>
</dbReference>
<gene>
    <name evidence="2" type="ORF">SAMN02745751_00807</name>
</gene>
<dbReference type="NCBIfam" id="TIGR02532">
    <property type="entry name" value="IV_pilin_GFxxxE"/>
    <property type="match status" value="1"/>
</dbReference>
<keyword evidence="1" id="KW-0472">Membrane</keyword>
<organism evidence="2 3">
    <name type="scientific">Dethiosulfatibacter aminovorans DSM 17477</name>
    <dbReference type="NCBI Taxonomy" id="1121476"/>
    <lineage>
        <taxon>Bacteria</taxon>
        <taxon>Bacillati</taxon>
        <taxon>Bacillota</taxon>
        <taxon>Tissierellia</taxon>
        <taxon>Dethiosulfatibacter</taxon>
    </lineage>
</organism>
<dbReference type="EMBL" id="FQZL01000006">
    <property type="protein sequence ID" value="SHI69102.1"/>
    <property type="molecule type" value="Genomic_DNA"/>
</dbReference>
<keyword evidence="1" id="KW-1133">Transmembrane helix</keyword>
<evidence type="ECO:0000313" key="2">
    <source>
        <dbReference type="EMBL" id="SHI69102.1"/>
    </source>
</evidence>
<reference evidence="2 3" key="1">
    <citation type="submission" date="2016-11" db="EMBL/GenBank/DDBJ databases">
        <authorList>
            <person name="Jaros S."/>
            <person name="Januszkiewicz K."/>
            <person name="Wedrychowicz H."/>
        </authorList>
    </citation>
    <scope>NUCLEOTIDE SEQUENCE [LARGE SCALE GENOMIC DNA]</scope>
    <source>
        <strain evidence="2 3">DSM 17477</strain>
    </source>
</reference>